<evidence type="ECO:0000256" key="2">
    <source>
        <dbReference type="ARBA" id="ARBA00006024"/>
    </source>
</evidence>
<dbReference type="EMBL" id="VMRY01000041">
    <property type="protein sequence ID" value="TVT54578.1"/>
    <property type="molecule type" value="Genomic_DNA"/>
</dbReference>
<evidence type="ECO:0000256" key="6">
    <source>
        <dbReference type="ARBA" id="ARBA00022692"/>
    </source>
</evidence>
<dbReference type="Gene3D" id="3.40.50.1000">
    <property type="entry name" value="HAD superfamily/HAD-like"/>
    <property type="match status" value="1"/>
</dbReference>
<proteinExistence type="inferred from homology"/>
<organism evidence="20 21">
    <name type="scientific">Sedimenticola thiotaurini</name>
    <dbReference type="NCBI Taxonomy" id="1543721"/>
    <lineage>
        <taxon>Bacteria</taxon>
        <taxon>Pseudomonadati</taxon>
        <taxon>Pseudomonadota</taxon>
        <taxon>Gammaproteobacteria</taxon>
        <taxon>Chromatiales</taxon>
        <taxon>Sedimenticolaceae</taxon>
        <taxon>Sedimenticola</taxon>
    </lineage>
</organism>
<dbReference type="PROSITE" id="PS01047">
    <property type="entry name" value="HMA_1"/>
    <property type="match status" value="2"/>
</dbReference>
<dbReference type="GO" id="GO:0055070">
    <property type="term" value="P:copper ion homeostasis"/>
    <property type="evidence" value="ECO:0007669"/>
    <property type="project" value="TreeGrafter"/>
</dbReference>
<dbReference type="Pfam" id="PF00702">
    <property type="entry name" value="Hydrolase"/>
    <property type="match status" value="1"/>
</dbReference>
<dbReference type="PRINTS" id="PR00119">
    <property type="entry name" value="CATATPASE"/>
</dbReference>
<dbReference type="InterPro" id="IPR059000">
    <property type="entry name" value="ATPase_P-type_domA"/>
</dbReference>
<dbReference type="AlphaFoldDB" id="A0A558D0S9"/>
<feature type="transmembrane region" description="Helical" evidence="18">
    <location>
        <begin position="173"/>
        <end position="197"/>
    </location>
</feature>
<dbReference type="SUPFAM" id="SSF81665">
    <property type="entry name" value="Calcium ATPase, transmembrane domain M"/>
    <property type="match status" value="1"/>
</dbReference>
<keyword evidence="12" id="KW-0460">Magnesium</keyword>
<dbReference type="InterPro" id="IPR036163">
    <property type="entry name" value="HMA_dom_sf"/>
</dbReference>
<keyword evidence="11 18" id="KW-0067">ATP-binding</keyword>
<dbReference type="FunFam" id="3.30.70.100:FF:000005">
    <property type="entry name" value="Copper-exporting P-type ATPase A"/>
    <property type="match status" value="2"/>
</dbReference>
<keyword evidence="16" id="KW-0406">Ion transport</keyword>
<dbReference type="SUPFAM" id="SSF55008">
    <property type="entry name" value="HMA, heavy metal-associated domain"/>
    <property type="match status" value="2"/>
</dbReference>
<evidence type="ECO:0000256" key="10">
    <source>
        <dbReference type="ARBA" id="ARBA00022796"/>
    </source>
</evidence>
<sequence>MNSAPMNSNSANQSCTLKLPIDGMTCAACSTRLERVLGKQSGVSRAAVNLASNSASIDFDATKLSANDITAAISKAGFSVPSETLDLVIGGMTCAACSSRLEKVLSRLPGVEHAVVNLATEKASITAPSGVVSLQDAIAAVERAGFTAHSATTAVEQQAKLEQIKLQQNRRELMQLILAVLFTRPVALPMLLMPMGIHAELPAGWQLALATPVQFWLGWRFYEGAFKSLRGGAGNMDVLVAMGTSAAWGLSAWVTLTGGAGGHLYFEAAAMVITLVLLGKWLEGRAKRSAASAIRALMDLQPEVARVERGGSIVEVPAEAVTQGEIVIVRPGERVAVDGVILEGVSQLDESLITGESLPVERGVGDRVTGASVNGDGLLRIQATTVGTESTLSRIIRLVESAQASKAPVQKLVDQISAVFVPVVALIAGTTFLGWWLIGSNLEVAFVAAVSVLVIACPCALGLATPTALMVGTGVAARNGVLIKDAEALERAHHTSAVVLDKTGTLTLGKPTVESVVARNGDLAGLLQLTASAQQGSEHPLAHAILRRAETDKLELLPVADFKTWPGRGLSARIGEHQILIGNRRLMDEGSIDLSALRSEGEALESAGRTLMWVAEKAPSVGLLGYIAVSDPIKPEAMEAVAELKSKGILTVMLTGDNRHASQSVADAVGIDQVVSEVLPEEKSAEVERLKAQNYVVAMVGDGINDAPALAAADVGMAMGTGTDVAMHTAGITLMRGDPRLIVDALSISHATYNKIRQNLFWALIYNLVAIPLAASGMLNPVVAGAAMAMSSVSVVSNSLLLRRWRRID</sequence>
<dbReference type="PANTHER" id="PTHR43520">
    <property type="entry name" value="ATP7, ISOFORM B"/>
    <property type="match status" value="1"/>
</dbReference>
<evidence type="ECO:0000256" key="13">
    <source>
        <dbReference type="ARBA" id="ARBA00022967"/>
    </source>
</evidence>
<evidence type="ECO:0000313" key="20">
    <source>
        <dbReference type="EMBL" id="TVT54578.1"/>
    </source>
</evidence>
<dbReference type="Pfam" id="PF00403">
    <property type="entry name" value="HMA"/>
    <property type="match status" value="2"/>
</dbReference>
<dbReference type="PANTHER" id="PTHR43520:SF8">
    <property type="entry name" value="P-TYPE CU(+) TRANSPORTER"/>
    <property type="match status" value="1"/>
</dbReference>
<comment type="subcellular location">
    <subcellularLocation>
        <location evidence="1">Cell membrane</location>
        <topology evidence="1">Multi-pass membrane protein</topology>
    </subcellularLocation>
</comment>
<keyword evidence="7 18" id="KW-0479">Metal-binding</keyword>
<dbReference type="EC" id="7.2.2.8" evidence="3"/>
<dbReference type="InterPro" id="IPR027256">
    <property type="entry name" value="P-typ_ATPase_IB"/>
</dbReference>
<protein>
    <recommendedName>
        <fullName evidence="3">P-type Cu(+) transporter</fullName>
        <ecNumber evidence="3">7.2.2.8</ecNumber>
    </recommendedName>
</protein>
<dbReference type="SUPFAM" id="SSF81653">
    <property type="entry name" value="Calcium ATPase, transduction domain A"/>
    <property type="match status" value="1"/>
</dbReference>
<feature type="transmembrane region" description="Helical" evidence="18">
    <location>
        <begin position="782"/>
        <end position="802"/>
    </location>
</feature>
<dbReference type="Gene3D" id="3.40.1110.10">
    <property type="entry name" value="Calcium-transporting ATPase, cytoplasmic domain N"/>
    <property type="match status" value="1"/>
</dbReference>
<dbReference type="InterPro" id="IPR017969">
    <property type="entry name" value="Heavy-metal-associated_CS"/>
</dbReference>
<evidence type="ECO:0000256" key="9">
    <source>
        <dbReference type="ARBA" id="ARBA00022741"/>
    </source>
</evidence>
<feature type="transmembrane region" description="Helical" evidence="18">
    <location>
        <begin position="262"/>
        <end position="282"/>
    </location>
</feature>
<dbReference type="Proteomes" id="UP000317355">
    <property type="component" value="Unassembled WGS sequence"/>
</dbReference>
<dbReference type="GO" id="GO:0016887">
    <property type="term" value="F:ATP hydrolysis activity"/>
    <property type="evidence" value="ECO:0007669"/>
    <property type="project" value="InterPro"/>
</dbReference>
<dbReference type="STRING" id="1543721.AAY24_16070"/>
<dbReference type="Gene3D" id="2.70.150.10">
    <property type="entry name" value="Calcium-transporting ATPase, cytoplasmic transduction domain A"/>
    <property type="match status" value="1"/>
</dbReference>
<dbReference type="Pfam" id="PF00122">
    <property type="entry name" value="E1-E2_ATPase"/>
    <property type="match status" value="1"/>
</dbReference>
<evidence type="ECO:0000256" key="3">
    <source>
        <dbReference type="ARBA" id="ARBA00012517"/>
    </source>
</evidence>
<evidence type="ECO:0000256" key="17">
    <source>
        <dbReference type="ARBA" id="ARBA00023136"/>
    </source>
</evidence>
<keyword evidence="15" id="KW-0186">Copper</keyword>
<dbReference type="InterPro" id="IPR023299">
    <property type="entry name" value="ATPase_P-typ_cyto_dom_N"/>
</dbReference>
<dbReference type="SFLD" id="SFLDF00027">
    <property type="entry name" value="p-type_atpase"/>
    <property type="match status" value="1"/>
</dbReference>
<comment type="similarity">
    <text evidence="2 18">Belongs to the cation transport ATPase (P-type) (TC 3.A.3) family. Type IB subfamily.</text>
</comment>
<dbReference type="GO" id="GO:0005886">
    <property type="term" value="C:plasma membrane"/>
    <property type="evidence" value="ECO:0007669"/>
    <property type="project" value="UniProtKB-SubCell"/>
</dbReference>
<dbReference type="CDD" id="cd02094">
    <property type="entry name" value="P-type_ATPase_Cu-like"/>
    <property type="match status" value="1"/>
</dbReference>
<dbReference type="CDD" id="cd00371">
    <property type="entry name" value="HMA"/>
    <property type="match status" value="2"/>
</dbReference>
<dbReference type="NCBIfam" id="TIGR01525">
    <property type="entry name" value="ATPase-IB_hvy"/>
    <property type="match status" value="1"/>
</dbReference>
<dbReference type="GO" id="GO:0060003">
    <property type="term" value="P:copper ion export"/>
    <property type="evidence" value="ECO:0007669"/>
    <property type="project" value="UniProtKB-ARBA"/>
</dbReference>
<evidence type="ECO:0000256" key="11">
    <source>
        <dbReference type="ARBA" id="ARBA00022840"/>
    </source>
</evidence>
<feature type="transmembrane region" description="Helical" evidence="18">
    <location>
        <begin position="416"/>
        <end position="438"/>
    </location>
</feature>
<feature type="transmembrane region" description="Helical" evidence="18">
    <location>
        <begin position="444"/>
        <end position="464"/>
    </location>
</feature>
<dbReference type="InterPro" id="IPR006122">
    <property type="entry name" value="HMA_Cu_ion-bd"/>
</dbReference>
<evidence type="ECO:0000256" key="7">
    <source>
        <dbReference type="ARBA" id="ARBA00022723"/>
    </source>
</evidence>
<dbReference type="NCBIfam" id="TIGR01511">
    <property type="entry name" value="ATPase-IB1_Cu"/>
    <property type="match status" value="1"/>
</dbReference>
<evidence type="ECO:0000256" key="5">
    <source>
        <dbReference type="ARBA" id="ARBA00022475"/>
    </source>
</evidence>
<dbReference type="SFLD" id="SFLDG00002">
    <property type="entry name" value="C1.7:_P-type_atpase_like"/>
    <property type="match status" value="1"/>
</dbReference>
<dbReference type="InterPro" id="IPR044492">
    <property type="entry name" value="P_typ_ATPase_HD_dom"/>
</dbReference>
<dbReference type="SFLD" id="SFLDS00003">
    <property type="entry name" value="Haloacid_Dehalogenase"/>
    <property type="match status" value="1"/>
</dbReference>
<keyword evidence="6 18" id="KW-0812">Transmembrane</keyword>
<keyword evidence="9 18" id="KW-0547">Nucleotide-binding</keyword>
<keyword evidence="13" id="KW-1278">Translocase</keyword>
<dbReference type="PROSITE" id="PS00154">
    <property type="entry name" value="ATPASE_E1_E2"/>
    <property type="match status" value="1"/>
</dbReference>
<comment type="caution">
    <text evidence="20">The sequence shown here is derived from an EMBL/GenBank/DDBJ whole genome shotgun (WGS) entry which is preliminary data.</text>
</comment>
<keyword evidence="14 18" id="KW-1133">Transmembrane helix</keyword>
<keyword evidence="8" id="KW-0677">Repeat</keyword>
<dbReference type="NCBIfam" id="TIGR01494">
    <property type="entry name" value="ATPase_P-type"/>
    <property type="match status" value="1"/>
</dbReference>
<dbReference type="SUPFAM" id="SSF56784">
    <property type="entry name" value="HAD-like"/>
    <property type="match status" value="1"/>
</dbReference>
<dbReference type="FunFam" id="2.70.150.10:FF:000020">
    <property type="entry name" value="Copper-exporting P-type ATPase A"/>
    <property type="match status" value="1"/>
</dbReference>
<dbReference type="InterPro" id="IPR036412">
    <property type="entry name" value="HAD-like_sf"/>
</dbReference>
<evidence type="ECO:0000256" key="1">
    <source>
        <dbReference type="ARBA" id="ARBA00004651"/>
    </source>
</evidence>
<dbReference type="GO" id="GO:0043682">
    <property type="term" value="F:P-type divalent copper transporter activity"/>
    <property type="evidence" value="ECO:0007669"/>
    <property type="project" value="TreeGrafter"/>
</dbReference>
<dbReference type="GO" id="GO:0005524">
    <property type="term" value="F:ATP binding"/>
    <property type="evidence" value="ECO:0007669"/>
    <property type="project" value="UniProtKB-UniRule"/>
</dbReference>
<dbReference type="InterPro" id="IPR006121">
    <property type="entry name" value="HMA_dom"/>
</dbReference>
<dbReference type="PRINTS" id="PR00942">
    <property type="entry name" value="CUATPASEI"/>
</dbReference>
<evidence type="ECO:0000259" key="19">
    <source>
        <dbReference type="PROSITE" id="PS50846"/>
    </source>
</evidence>
<evidence type="ECO:0000256" key="15">
    <source>
        <dbReference type="ARBA" id="ARBA00023008"/>
    </source>
</evidence>
<dbReference type="Gene3D" id="3.30.70.100">
    <property type="match status" value="2"/>
</dbReference>
<dbReference type="NCBIfam" id="TIGR00003">
    <property type="entry name" value="copper ion binding protein"/>
    <property type="match status" value="1"/>
</dbReference>
<accession>A0A558D0S9</accession>
<dbReference type="InterPro" id="IPR008250">
    <property type="entry name" value="ATPase_P-typ_transduc_dom_A_sf"/>
</dbReference>
<dbReference type="InterPro" id="IPR023298">
    <property type="entry name" value="ATPase_P-typ_TM_dom_sf"/>
</dbReference>
<dbReference type="InterPro" id="IPR001757">
    <property type="entry name" value="P_typ_ATPase"/>
</dbReference>
<feature type="domain" description="HMA" evidence="19">
    <location>
        <begin position="15"/>
        <end position="81"/>
    </location>
</feature>
<evidence type="ECO:0000256" key="4">
    <source>
        <dbReference type="ARBA" id="ARBA00022448"/>
    </source>
</evidence>
<feature type="domain" description="HMA" evidence="19">
    <location>
        <begin position="83"/>
        <end position="149"/>
    </location>
</feature>
<dbReference type="InterPro" id="IPR023214">
    <property type="entry name" value="HAD_sf"/>
</dbReference>
<evidence type="ECO:0000256" key="14">
    <source>
        <dbReference type="ARBA" id="ARBA00022989"/>
    </source>
</evidence>
<dbReference type="GO" id="GO:0005507">
    <property type="term" value="F:copper ion binding"/>
    <property type="evidence" value="ECO:0007669"/>
    <property type="project" value="InterPro"/>
</dbReference>
<evidence type="ECO:0000256" key="16">
    <source>
        <dbReference type="ARBA" id="ARBA00023065"/>
    </source>
</evidence>
<dbReference type="PROSITE" id="PS50846">
    <property type="entry name" value="HMA_2"/>
    <property type="match status" value="2"/>
</dbReference>
<reference evidence="20 21" key="1">
    <citation type="submission" date="2019-07" db="EMBL/GenBank/DDBJ databases">
        <title>The pathways for chlorine oxyanion respiration interact through the shared metabolite chlorate.</title>
        <authorList>
            <person name="Barnum T.P."/>
            <person name="Cheng Y."/>
            <person name="Hill K.A."/>
            <person name="Lucas L.N."/>
            <person name="Carlson H.K."/>
            <person name="Coates J.D."/>
        </authorList>
    </citation>
    <scope>NUCLEOTIDE SEQUENCE [LARGE SCALE GENOMIC DNA]</scope>
    <source>
        <strain evidence="20">BK-3</strain>
    </source>
</reference>
<keyword evidence="17 18" id="KW-0472">Membrane</keyword>
<evidence type="ECO:0000313" key="21">
    <source>
        <dbReference type="Proteomes" id="UP000317355"/>
    </source>
</evidence>
<keyword evidence="5 18" id="KW-1003">Cell membrane</keyword>
<feature type="transmembrane region" description="Helical" evidence="18">
    <location>
        <begin position="759"/>
        <end position="776"/>
    </location>
</feature>
<dbReference type="GO" id="GO:0140581">
    <property type="term" value="F:P-type monovalent copper transporter activity"/>
    <property type="evidence" value="ECO:0007669"/>
    <property type="project" value="UniProtKB-EC"/>
</dbReference>
<evidence type="ECO:0000256" key="12">
    <source>
        <dbReference type="ARBA" id="ARBA00022842"/>
    </source>
</evidence>
<gene>
    <name evidence="20" type="ORF">FHK82_10315</name>
</gene>
<name>A0A558D0S9_9GAMM</name>
<dbReference type="InterPro" id="IPR018303">
    <property type="entry name" value="ATPase_P-typ_P_site"/>
</dbReference>
<evidence type="ECO:0000256" key="8">
    <source>
        <dbReference type="ARBA" id="ARBA00022737"/>
    </source>
</evidence>
<evidence type="ECO:0000256" key="18">
    <source>
        <dbReference type="RuleBase" id="RU362081"/>
    </source>
</evidence>
<keyword evidence="4" id="KW-0813">Transport</keyword>
<keyword evidence="10" id="KW-0187">Copper transport</keyword>